<name>A0A0F9FWB0_9ZZZZ</name>
<feature type="compositionally biased region" description="Basic and acidic residues" evidence="1">
    <location>
        <begin position="1"/>
        <end position="10"/>
    </location>
</feature>
<proteinExistence type="predicted"/>
<dbReference type="AlphaFoldDB" id="A0A0F9FWB0"/>
<accession>A0A0F9FWB0</accession>
<feature type="non-terminal residue" evidence="2">
    <location>
        <position position="1"/>
    </location>
</feature>
<gene>
    <name evidence="2" type="ORF">LCGC14_1902020</name>
</gene>
<comment type="caution">
    <text evidence="2">The sequence shown here is derived from an EMBL/GenBank/DDBJ whole genome shotgun (WGS) entry which is preliminary data.</text>
</comment>
<reference evidence="2" key="1">
    <citation type="journal article" date="2015" name="Nature">
        <title>Complex archaea that bridge the gap between prokaryotes and eukaryotes.</title>
        <authorList>
            <person name="Spang A."/>
            <person name="Saw J.H."/>
            <person name="Jorgensen S.L."/>
            <person name="Zaremba-Niedzwiedzka K."/>
            <person name="Martijn J."/>
            <person name="Lind A.E."/>
            <person name="van Eijk R."/>
            <person name="Schleper C."/>
            <person name="Guy L."/>
            <person name="Ettema T.J."/>
        </authorList>
    </citation>
    <scope>NUCLEOTIDE SEQUENCE</scope>
</reference>
<organism evidence="2">
    <name type="scientific">marine sediment metagenome</name>
    <dbReference type="NCBI Taxonomy" id="412755"/>
    <lineage>
        <taxon>unclassified sequences</taxon>
        <taxon>metagenomes</taxon>
        <taxon>ecological metagenomes</taxon>
    </lineage>
</organism>
<protein>
    <recommendedName>
        <fullName evidence="3">Transglycosylase SLT domain-containing protein</fullName>
    </recommendedName>
</protein>
<feature type="region of interest" description="Disordered" evidence="1">
    <location>
        <begin position="1"/>
        <end position="101"/>
    </location>
</feature>
<evidence type="ECO:0000313" key="2">
    <source>
        <dbReference type="EMBL" id="KKL90704.1"/>
    </source>
</evidence>
<evidence type="ECO:0000256" key="1">
    <source>
        <dbReference type="SAM" id="MobiDB-lite"/>
    </source>
</evidence>
<sequence>DRIRTDEFSRRRNVLKRQFPDMFDPFEEGEGTGISGEPTVPSDTPRFRFEGGKLVPVSPDGASGGGSSEGPFSPTDSSGEISGGEGVDELRGGTPSTVPKTILVPKASGESTVDETVAVVDQLFGGGEFLKRVAKVESDFGVTKGTFRKSGDRGIWQLNQKTGFKETKNVKSHPRLKQAHAKIREELGIDWNEVSFEDLEKPLISALAARLFLLTIPEKIPDTLKGQAAYWKKHYNTVKGKGTTREFIEVNSS</sequence>
<evidence type="ECO:0008006" key="3">
    <source>
        <dbReference type="Google" id="ProtNLM"/>
    </source>
</evidence>
<dbReference type="EMBL" id="LAZR01019939">
    <property type="protein sequence ID" value="KKL90704.1"/>
    <property type="molecule type" value="Genomic_DNA"/>
</dbReference>